<feature type="domain" description="Signal transduction histidine kinase dimerisation/phosphoacceptor" evidence="3">
    <location>
        <begin position="375"/>
        <end position="443"/>
    </location>
</feature>
<protein>
    <recommendedName>
        <fullName evidence="2">histidine kinase</fullName>
        <ecNumber evidence="2">2.7.13.3</ecNumber>
    </recommendedName>
</protein>
<comment type="catalytic activity">
    <reaction evidence="1">
        <text>ATP + protein L-histidine = ADP + protein N-phospho-L-histidine.</text>
        <dbReference type="EC" id="2.7.13.3"/>
    </reaction>
</comment>
<dbReference type="CDD" id="cd00082">
    <property type="entry name" value="HisKA"/>
    <property type="match status" value="1"/>
</dbReference>
<dbReference type="GO" id="GO:0000155">
    <property type="term" value="F:phosphorelay sensor kinase activity"/>
    <property type="evidence" value="ECO:0007669"/>
    <property type="project" value="InterPro"/>
</dbReference>
<dbReference type="SMART" id="SM00388">
    <property type="entry name" value="HisKA"/>
    <property type="match status" value="1"/>
</dbReference>
<organism evidence="4 5">
    <name type="scientific">Qipengyuania atrilutea</name>
    <dbReference type="NCBI Taxonomy" id="2744473"/>
    <lineage>
        <taxon>Bacteria</taxon>
        <taxon>Pseudomonadati</taxon>
        <taxon>Pseudomonadota</taxon>
        <taxon>Alphaproteobacteria</taxon>
        <taxon>Sphingomonadales</taxon>
        <taxon>Erythrobacteraceae</taxon>
        <taxon>Qipengyuania</taxon>
    </lineage>
</organism>
<dbReference type="EMBL" id="JABWGV010000001">
    <property type="protein sequence ID" value="NVD44352.1"/>
    <property type="molecule type" value="Genomic_DNA"/>
</dbReference>
<sequence>MRHDDRLATVLRQRAATERAVRTQFRQLLDLLGDRSLSVEPQLLEAAWVRMGAIAEILPQSERAAILREAGWRFRSPALAAYLAEDGPDVAAAALSRAELSGEEWQQLIPQLPIRARGFLRLRRGLPAEALEVLDRLGIYDRGLPLPLAVTETQPGGGGETGRGEAAIFVNGEPVDTLDLDAEAVLDAEGQTDVTSNDAEEGSSDVEAEVAVAEQVQNPAPADAPIAALVKRIETFQRNRTARAAAEGPDSVDGGSAAFSPQRPVAAFAFATDIRGKIDWADREVAPMIVGTDLASPLLGSANSDDDDHLARAFVLRLPVRGAAIRLRGAIAIAGDWVIDAAPSFSEIGGRFEGFVGKFRRALPAVDPQAKERRRRAELMRELLHELRTPVGAIQGFAEIIQQQMYGPTPHEYRAMAAAIAGDSALMLAGFEDLERLATLESDARHLEEGSSDLTDVTRKLIAQVQPVLSARGASLAIDGGTDPYLVVVTRKEAEVMLWRILGTLASAARQDETLSLELGNDDDGNAVLLSGALPKALGEADNIFAASTRIAGSNISSGIFGAGFALRLARAEARAAGGDLIREGNRITLALPLAQDKGAADNDADEDHRREAG</sequence>
<name>A0A850H2B7_9SPHN</name>
<evidence type="ECO:0000256" key="2">
    <source>
        <dbReference type="ARBA" id="ARBA00012438"/>
    </source>
</evidence>
<dbReference type="EC" id="2.7.13.3" evidence="2"/>
<evidence type="ECO:0000256" key="1">
    <source>
        <dbReference type="ARBA" id="ARBA00000085"/>
    </source>
</evidence>
<keyword evidence="4" id="KW-0808">Transferase</keyword>
<keyword evidence="4" id="KW-0418">Kinase</keyword>
<proteinExistence type="predicted"/>
<dbReference type="Proteomes" id="UP000561438">
    <property type="component" value="Unassembled WGS sequence"/>
</dbReference>
<dbReference type="SUPFAM" id="SSF47384">
    <property type="entry name" value="Homodimeric domain of signal transducing histidine kinase"/>
    <property type="match status" value="1"/>
</dbReference>
<dbReference type="RefSeq" id="WP_176266594.1">
    <property type="nucleotide sequence ID" value="NZ_JABWGV010000001.1"/>
</dbReference>
<evidence type="ECO:0000259" key="3">
    <source>
        <dbReference type="SMART" id="SM00388"/>
    </source>
</evidence>
<accession>A0A850H2B7</accession>
<keyword evidence="5" id="KW-1185">Reference proteome</keyword>
<dbReference type="Gene3D" id="1.10.287.130">
    <property type="match status" value="1"/>
</dbReference>
<comment type="caution">
    <text evidence="4">The sequence shown here is derived from an EMBL/GenBank/DDBJ whole genome shotgun (WGS) entry which is preliminary data.</text>
</comment>
<dbReference type="InterPro" id="IPR036097">
    <property type="entry name" value="HisK_dim/P_sf"/>
</dbReference>
<evidence type="ECO:0000313" key="5">
    <source>
        <dbReference type="Proteomes" id="UP000561438"/>
    </source>
</evidence>
<evidence type="ECO:0000313" key="4">
    <source>
        <dbReference type="EMBL" id="NVD44352.1"/>
    </source>
</evidence>
<gene>
    <name evidence="4" type="ORF">HUV48_04900</name>
</gene>
<dbReference type="AlphaFoldDB" id="A0A850H2B7"/>
<reference evidence="4 5" key="1">
    <citation type="submission" date="2020-06" db="EMBL/GenBank/DDBJ databases">
        <title>Altererythrobacter sp. HHU K3-1.</title>
        <authorList>
            <person name="Zhang D."/>
            <person name="Xue H."/>
        </authorList>
    </citation>
    <scope>NUCLEOTIDE SEQUENCE [LARGE SCALE GENOMIC DNA]</scope>
    <source>
        <strain evidence="4 5">HHU K3-1</strain>
    </source>
</reference>
<dbReference type="InterPro" id="IPR003661">
    <property type="entry name" value="HisK_dim/P_dom"/>
</dbReference>
<dbReference type="Pfam" id="PF00512">
    <property type="entry name" value="HisKA"/>
    <property type="match status" value="1"/>
</dbReference>